<reference evidence="4 5" key="1">
    <citation type="submission" date="2016-11" db="EMBL/GenBank/DDBJ databases">
        <authorList>
            <person name="Jaros S."/>
            <person name="Januszkiewicz K."/>
            <person name="Wedrychowicz H."/>
        </authorList>
    </citation>
    <scope>NUCLEOTIDE SEQUENCE [LARGE SCALE GENOMIC DNA]</scope>
    <source>
        <strain evidence="4 5">DSM 46144</strain>
    </source>
</reference>
<dbReference type="AlphaFoldDB" id="A0A1M7RNM0"/>
<feature type="domain" description="GerMN" evidence="3">
    <location>
        <begin position="217"/>
        <end position="304"/>
    </location>
</feature>
<accession>A0A1M7RNM0</accession>
<sequence length="597" mass="62254">MRSSLVPVVVAALLASALGGCARVPDSGPAVPVAAPSAVQSGEPESDSVNTLLPRPGADAALSVSAYVNALRATRNPGPLGDHFLATPALRNTFSQNPSMVVVRGDVRASVAEMASGAATTTALFSADLIGTVDSDGVFAEAENSAWQVQVRMARIGGTWLFAEPPPLIVRDDQFASSFTPTTVYYAAAPSAVTGTNPQLVIPERRYVNEDSSGDLATQIVDFVLAGPSAALKPVAVNPLPKIKRTSRVAVEDGDLIVELEAQAESLDKDALNAFVAEVGWSLSASFSGSVRLTVGGRPLDVDDFSANQDQSAWKRYNPVVVDRQNLPTFAVQKGAVKVLSDAGSFDQKPLRLGTSVQGKNVRSAAVSMNLTRLAVVRDEAGSQRLWITDASGTMQPTLRASQIGRPSWGGNSVTVVVPVGGRLFEVGVGNARTPTEIQVIGPNGRRLRNITAIRLSMDGVRAVFINGTGSSAQVFFGMLTGSTGSALVLRARPLAVEGAPKDVSWYGAVTAAVAVTRPGNAGDEVSIVLAPVDGSPARIQTTRLKTTPVVRLTADPTENPEPIIPLELSGRIYSAEANYSVTPALQVAGVAPFYPG</sequence>
<gene>
    <name evidence="4" type="ORF">SAMN05443668_12849</name>
</gene>
<organism evidence="4 5">
    <name type="scientific">Cryptosporangium aurantiacum</name>
    <dbReference type="NCBI Taxonomy" id="134849"/>
    <lineage>
        <taxon>Bacteria</taxon>
        <taxon>Bacillati</taxon>
        <taxon>Actinomycetota</taxon>
        <taxon>Actinomycetes</taxon>
        <taxon>Cryptosporangiales</taxon>
        <taxon>Cryptosporangiaceae</taxon>
        <taxon>Cryptosporangium</taxon>
    </lineage>
</organism>
<dbReference type="Proteomes" id="UP000184440">
    <property type="component" value="Unassembled WGS sequence"/>
</dbReference>
<feature type="signal peptide" evidence="2">
    <location>
        <begin position="1"/>
        <end position="22"/>
    </location>
</feature>
<evidence type="ECO:0000256" key="1">
    <source>
        <dbReference type="SAM" id="MobiDB-lite"/>
    </source>
</evidence>
<dbReference type="InterPro" id="IPR059026">
    <property type="entry name" value="LpqB_N"/>
</dbReference>
<feature type="chain" id="PRO_5012342159" evidence="2">
    <location>
        <begin position="23"/>
        <end position="597"/>
    </location>
</feature>
<dbReference type="Pfam" id="PF25976">
    <property type="entry name" value="LpqB_N"/>
    <property type="match status" value="1"/>
</dbReference>
<dbReference type="InterPro" id="IPR018910">
    <property type="entry name" value="LpqB_C"/>
</dbReference>
<dbReference type="SMART" id="SM00909">
    <property type="entry name" value="Germane"/>
    <property type="match status" value="1"/>
</dbReference>
<evidence type="ECO:0000313" key="5">
    <source>
        <dbReference type="Proteomes" id="UP000184440"/>
    </source>
</evidence>
<dbReference type="Pfam" id="PF10647">
    <property type="entry name" value="Gmad1"/>
    <property type="match status" value="1"/>
</dbReference>
<dbReference type="RefSeq" id="WP_073266042.1">
    <property type="nucleotide sequence ID" value="NZ_FRCS01000028.1"/>
</dbReference>
<evidence type="ECO:0000259" key="3">
    <source>
        <dbReference type="SMART" id="SM00909"/>
    </source>
</evidence>
<keyword evidence="5" id="KW-1185">Reference proteome</keyword>
<dbReference type="PROSITE" id="PS51257">
    <property type="entry name" value="PROKAR_LIPOPROTEIN"/>
    <property type="match status" value="1"/>
</dbReference>
<name>A0A1M7RNM0_9ACTN</name>
<evidence type="ECO:0000313" key="4">
    <source>
        <dbReference type="EMBL" id="SHN47819.1"/>
    </source>
</evidence>
<dbReference type="EMBL" id="FRCS01000028">
    <property type="protein sequence ID" value="SHN47819.1"/>
    <property type="molecule type" value="Genomic_DNA"/>
</dbReference>
<protein>
    <submittedName>
        <fullName evidence="4">Sporulation and spore germination</fullName>
    </submittedName>
</protein>
<dbReference type="OrthoDB" id="3226781at2"/>
<dbReference type="InterPro" id="IPR019606">
    <property type="entry name" value="GerMN"/>
</dbReference>
<dbReference type="STRING" id="134849.SAMN05443668_12849"/>
<dbReference type="Pfam" id="PF10646">
    <property type="entry name" value="Germane"/>
    <property type="match status" value="1"/>
</dbReference>
<keyword evidence="2" id="KW-0732">Signal</keyword>
<feature type="region of interest" description="Disordered" evidence="1">
    <location>
        <begin position="35"/>
        <end position="54"/>
    </location>
</feature>
<proteinExistence type="predicted"/>
<evidence type="ECO:0000256" key="2">
    <source>
        <dbReference type="SAM" id="SignalP"/>
    </source>
</evidence>